<dbReference type="EMBL" id="CP014502">
    <property type="protein sequence ID" value="ANB13764.1"/>
    <property type="molecule type" value="Genomic_DNA"/>
</dbReference>
<feature type="compositionally biased region" description="Acidic residues" evidence="12">
    <location>
        <begin position="146"/>
        <end position="164"/>
    </location>
</feature>
<feature type="compositionally biased region" description="Low complexity" evidence="12">
    <location>
        <begin position="165"/>
        <end position="174"/>
    </location>
</feature>
<evidence type="ECO:0000256" key="4">
    <source>
        <dbReference type="ARBA" id="ARBA00016065"/>
    </source>
</evidence>
<evidence type="ECO:0000256" key="9">
    <source>
        <dbReference type="ARBA" id="ARBA00023067"/>
    </source>
</evidence>
<evidence type="ECO:0000313" key="13">
    <source>
        <dbReference type="EMBL" id="ANB13764.1"/>
    </source>
</evidence>
<evidence type="ECO:0000256" key="5">
    <source>
        <dbReference type="ARBA" id="ARBA00022454"/>
    </source>
</evidence>
<name>A0A167E8B0_9ASCO</name>
<dbReference type="PANTHER" id="PTHR13108:SF9">
    <property type="entry name" value="CONDENSIN COMPLEX SUBUNIT 2"/>
    <property type="match status" value="1"/>
</dbReference>
<dbReference type="Proteomes" id="UP000189580">
    <property type="component" value="Chromosome d"/>
</dbReference>
<dbReference type="InterPro" id="IPR022816">
    <property type="entry name" value="Condensin_barren_su2"/>
</dbReference>
<dbReference type="AlphaFoldDB" id="A0A167E8B0"/>
<comment type="subcellular location">
    <subcellularLocation>
        <location evidence="1">Chromosome</location>
    </subcellularLocation>
    <subcellularLocation>
        <location evidence="2">Cytoplasm</location>
    </subcellularLocation>
</comment>
<dbReference type="GO" id="GO:0005737">
    <property type="term" value="C:cytoplasm"/>
    <property type="evidence" value="ECO:0007669"/>
    <property type="project" value="UniProtKB-SubCell"/>
</dbReference>
<comment type="similarity">
    <text evidence="3 11">Belongs to the CND2 (condensin subunit 2) family.</text>
</comment>
<dbReference type="GO" id="GO:0000796">
    <property type="term" value="C:condensin complex"/>
    <property type="evidence" value="ECO:0007669"/>
    <property type="project" value="InterPro"/>
</dbReference>
<dbReference type="OrthoDB" id="362021at2759"/>
<evidence type="ECO:0000256" key="10">
    <source>
        <dbReference type="ARBA" id="ARBA00023306"/>
    </source>
</evidence>
<evidence type="ECO:0000256" key="3">
    <source>
        <dbReference type="ARBA" id="ARBA00009471"/>
    </source>
</evidence>
<organism evidence="13 14">
    <name type="scientific">Sugiyamaella lignohabitans</name>
    <dbReference type="NCBI Taxonomy" id="796027"/>
    <lineage>
        <taxon>Eukaryota</taxon>
        <taxon>Fungi</taxon>
        <taxon>Dikarya</taxon>
        <taxon>Ascomycota</taxon>
        <taxon>Saccharomycotina</taxon>
        <taxon>Dipodascomycetes</taxon>
        <taxon>Dipodascales</taxon>
        <taxon>Trichomonascaceae</taxon>
        <taxon>Sugiyamaella</taxon>
    </lineage>
</organism>
<keyword evidence="5" id="KW-0158">Chromosome</keyword>
<evidence type="ECO:0000256" key="11">
    <source>
        <dbReference type="PIRNR" id="PIRNR017126"/>
    </source>
</evidence>
<dbReference type="PANTHER" id="PTHR13108">
    <property type="entry name" value="CONDENSIN COMPLEX SUBUNIT 2"/>
    <property type="match status" value="1"/>
</dbReference>
<evidence type="ECO:0000256" key="12">
    <source>
        <dbReference type="SAM" id="MobiDB-lite"/>
    </source>
</evidence>
<accession>A0A167E8B0</accession>
<feature type="region of interest" description="Disordered" evidence="12">
    <location>
        <begin position="44"/>
        <end position="88"/>
    </location>
</feature>
<dbReference type="RefSeq" id="XP_018736241.1">
    <property type="nucleotide sequence ID" value="XM_018881799.1"/>
</dbReference>
<dbReference type="PIRSF" id="PIRSF017126">
    <property type="entry name" value="Condensin_H"/>
    <property type="match status" value="1"/>
</dbReference>
<comment type="function">
    <text evidence="11">Regulatory subunit of the condensin complex, a complex required for conversion of interphase chromatin into mitotic-like condense chromosomes.</text>
</comment>
<keyword evidence="14" id="KW-1185">Reference proteome</keyword>
<feature type="compositionally biased region" description="Acidic residues" evidence="12">
    <location>
        <begin position="56"/>
        <end position="75"/>
    </location>
</feature>
<protein>
    <recommendedName>
        <fullName evidence="4 11">Condensin complex subunit 2</fullName>
    </recommendedName>
</protein>
<keyword evidence="10 11" id="KW-0131">Cell cycle</keyword>
<evidence type="ECO:0000256" key="1">
    <source>
        <dbReference type="ARBA" id="ARBA00004286"/>
    </source>
</evidence>
<feature type="region of interest" description="Disordered" evidence="12">
    <location>
        <begin position="145"/>
        <end position="183"/>
    </location>
</feature>
<keyword evidence="7 11" id="KW-0132">Cell division</keyword>
<evidence type="ECO:0000256" key="7">
    <source>
        <dbReference type="ARBA" id="ARBA00022618"/>
    </source>
</evidence>
<sequence length="660" mass="73259">MSLLRDGDGINFQRASYTLDGCVKIYTSRIDSVATETGKLLSGLADAKKNRGKGGDDEEVEGDDEGHEDEDGNDEESSKKRKRRPRAENTLVEEYSQLEVKKLDLELNIDPLFRKMCADFDEGGAKGLLLNSLMIDKTGRVVFDGDANDGDDDEDEEADKDEVDANTSTSSSGSSKDKTLNPHFQGDTIDMDLLRSKYFSNLDDLDELEICPSLPGIYDALNDPALLNSQLVKELQEMSIKDRADYRPFAESLDDMALGEDGYGDAPPDMDYDDMPELIANDDDEASFAVGKGSTTVIPYTGATSVNVMSGRDTDILSYFDETLKKNWAGPEHWKIQKLKDTTVAGIKTETSKEIKKPKKTKEQLVIDFLSDEGAIDESELFASGGNINLPKSQRKSKDYNLLPDDRQFSSKKLIKLFSKPKGNVISNKLFGGAITGNQTSNDSEGIQENDENFWAKQYQQPEDGKSGSDYNQNFFNDDDYDGMGIPDIGGDEDDGLPLDAGESLYRDGPTQLLAKGQRARPDYVNYAKFAKRVNVKLLKDNIWSVMKLPEPSSDETANEPKIDEVDDDDVDPSTGKPLRKPSLAPAAEFTERKFTDLAKELKQVYPAQQMSEISTSFCFICVLHLANERGLIIEDNEMHNDLTIKWDPSVPRGTAINSF</sequence>
<reference evidence="13 14" key="1">
    <citation type="submission" date="2016-02" db="EMBL/GenBank/DDBJ databases">
        <title>Complete genome sequence and transcriptome regulation of the pentose utilising yeast Sugiyamaella lignohabitans.</title>
        <authorList>
            <person name="Bellasio M."/>
            <person name="Peymann A."/>
            <person name="Valli M."/>
            <person name="Sipitzky M."/>
            <person name="Graf A."/>
            <person name="Sauer M."/>
            <person name="Marx H."/>
            <person name="Mattanovich D."/>
        </authorList>
    </citation>
    <scope>NUCLEOTIDE SEQUENCE [LARGE SCALE GENOMIC DNA]</scope>
    <source>
        <strain evidence="13 14">CBS 10342</strain>
    </source>
</reference>
<gene>
    <name evidence="13" type="primary">BRN1</name>
    <name evidence="13" type="ORF">AWJ20_4710</name>
</gene>
<evidence type="ECO:0000256" key="2">
    <source>
        <dbReference type="ARBA" id="ARBA00004496"/>
    </source>
</evidence>
<dbReference type="GeneID" id="30036872"/>
<keyword evidence="9 11" id="KW-0226">DNA condensation</keyword>
<dbReference type="Pfam" id="PF05786">
    <property type="entry name" value="Cnd2"/>
    <property type="match status" value="1"/>
</dbReference>
<dbReference type="GO" id="GO:0051301">
    <property type="term" value="P:cell division"/>
    <property type="evidence" value="ECO:0007669"/>
    <property type="project" value="UniProtKB-KW"/>
</dbReference>
<keyword evidence="8 11" id="KW-0498">Mitosis</keyword>
<dbReference type="GO" id="GO:0003682">
    <property type="term" value="F:chromatin binding"/>
    <property type="evidence" value="ECO:0007669"/>
    <property type="project" value="TreeGrafter"/>
</dbReference>
<evidence type="ECO:0000256" key="8">
    <source>
        <dbReference type="ARBA" id="ARBA00022776"/>
    </source>
</evidence>
<keyword evidence="6" id="KW-0963">Cytoplasm</keyword>
<evidence type="ECO:0000256" key="6">
    <source>
        <dbReference type="ARBA" id="ARBA00022490"/>
    </source>
</evidence>
<feature type="region of interest" description="Disordered" evidence="12">
    <location>
        <begin position="550"/>
        <end position="582"/>
    </location>
</feature>
<feature type="compositionally biased region" description="Basic and acidic residues" evidence="12">
    <location>
        <begin position="46"/>
        <end position="55"/>
    </location>
</feature>
<evidence type="ECO:0000313" key="14">
    <source>
        <dbReference type="Proteomes" id="UP000189580"/>
    </source>
</evidence>
<dbReference type="GO" id="GO:0007076">
    <property type="term" value="P:mitotic chromosome condensation"/>
    <property type="evidence" value="ECO:0007669"/>
    <property type="project" value="InterPro"/>
</dbReference>
<proteinExistence type="inferred from homology"/>
<dbReference type="KEGG" id="slb:AWJ20_4710"/>